<dbReference type="Proteomes" id="UP000807342">
    <property type="component" value="Unassembled WGS sequence"/>
</dbReference>
<reference evidence="1" key="1">
    <citation type="submission" date="2020-11" db="EMBL/GenBank/DDBJ databases">
        <authorList>
            <consortium name="DOE Joint Genome Institute"/>
            <person name="Ahrendt S."/>
            <person name="Riley R."/>
            <person name="Andreopoulos W."/>
            <person name="Labutti K."/>
            <person name="Pangilinan J."/>
            <person name="Ruiz-Duenas F.J."/>
            <person name="Barrasa J.M."/>
            <person name="Sanchez-Garcia M."/>
            <person name="Camarero S."/>
            <person name="Miyauchi S."/>
            <person name="Serrano A."/>
            <person name="Linde D."/>
            <person name="Babiker R."/>
            <person name="Drula E."/>
            <person name="Ayuso-Fernandez I."/>
            <person name="Pacheco R."/>
            <person name="Padilla G."/>
            <person name="Ferreira P."/>
            <person name="Barriuso J."/>
            <person name="Kellner H."/>
            <person name="Castanera R."/>
            <person name="Alfaro M."/>
            <person name="Ramirez L."/>
            <person name="Pisabarro A.G."/>
            <person name="Kuo A."/>
            <person name="Tritt A."/>
            <person name="Lipzen A."/>
            <person name="He G."/>
            <person name="Yan M."/>
            <person name="Ng V."/>
            <person name="Cullen D."/>
            <person name="Martin F."/>
            <person name="Rosso M.-N."/>
            <person name="Henrissat B."/>
            <person name="Hibbett D."/>
            <person name="Martinez A.T."/>
            <person name="Grigoriev I.V."/>
        </authorList>
    </citation>
    <scope>NUCLEOTIDE SEQUENCE</scope>
    <source>
        <strain evidence="1">MF-IS2</strain>
    </source>
</reference>
<protein>
    <submittedName>
        <fullName evidence="1">Uncharacterized protein</fullName>
    </submittedName>
</protein>
<proteinExistence type="predicted"/>
<dbReference type="OrthoDB" id="2212237at2759"/>
<dbReference type="AlphaFoldDB" id="A0A9P5XGX3"/>
<keyword evidence="2" id="KW-1185">Reference proteome</keyword>
<comment type="caution">
    <text evidence="1">The sequence shown here is derived from an EMBL/GenBank/DDBJ whole genome shotgun (WGS) entry which is preliminary data.</text>
</comment>
<name>A0A9P5XGX3_9AGAR</name>
<sequence length="166" mass="18951">MSSVTGITINCNHERRNGGGIFRPVQIESHHPIYQQGVVAPISALVGLPLLVYRHKGGKGTDERDMALENEIAARLMTGRDGRIVSDFGEQPGSITIVRKDGKPLTRQAIETIWMFHDYFLEHFSEDKRDADRLLNRRDFNHFCEDYKEDRLLHGHASFARLELPL</sequence>
<gene>
    <name evidence="1" type="ORF">P691DRAFT_789079</name>
</gene>
<evidence type="ECO:0000313" key="2">
    <source>
        <dbReference type="Proteomes" id="UP000807342"/>
    </source>
</evidence>
<dbReference type="EMBL" id="MU151103">
    <property type="protein sequence ID" value="KAF9450510.1"/>
    <property type="molecule type" value="Genomic_DNA"/>
</dbReference>
<accession>A0A9P5XGX3</accession>
<organism evidence="1 2">
    <name type="scientific">Macrolepiota fuliginosa MF-IS2</name>
    <dbReference type="NCBI Taxonomy" id="1400762"/>
    <lineage>
        <taxon>Eukaryota</taxon>
        <taxon>Fungi</taxon>
        <taxon>Dikarya</taxon>
        <taxon>Basidiomycota</taxon>
        <taxon>Agaricomycotina</taxon>
        <taxon>Agaricomycetes</taxon>
        <taxon>Agaricomycetidae</taxon>
        <taxon>Agaricales</taxon>
        <taxon>Agaricineae</taxon>
        <taxon>Agaricaceae</taxon>
        <taxon>Macrolepiota</taxon>
    </lineage>
</organism>
<evidence type="ECO:0000313" key="1">
    <source>
        <dbReference type="EMBL" id="KAF9450510.1"/>
    </source>
</evidence>